<organism evidence="1 2">
    <name type="scientific">Paenibacillus phyllosphaerae</name>
    <dbReference type="NCBI Taxonomy" id="274593"/>
    <lineage>
        <taxon>Bacteria</taxon>
        <taxon>Bacillati</taxon>
        <taxon>Bacillota</taxon>
        <taxon>Bacilli</taxon>
        <taxon>Bacillales</taxon>
        <taxon>Paenibacillaceae</taxon>
        <taxon>Paenibacillus</taxon>
    </lineage>
</organism>
<sequence>MPNTTGDLNLGTVICKHCNEIMDTVDTERVTFFYIVCARPECSGEAERQMEVESLNA</sequence>
<evidence type="ECO:0000313" key="1">
    <source>
        <dbReference type="EMBL" id="MBB3109697.1"/>
    </source>
</evidence>
<proteinExistence type="predicted"/>
<evidence type="ECO:0008006" key="3">
    <source>
        <dbReference type="Google" id="ProtNLM"/>
    </source>
</evidence>
<keyword evidence="2" id="KW-1185">Reference proteome</keyword>
<gene>
    <name evidence="1" type="ORF">FHS18_001760</name>
</gene>
<name>A0A7W5AW56_9BACL</name>
<dbReference type="EMBL" id="JACHXK010000003">
    <property type="protein sequence ID" value="MBB3109697.1"/>
    <property type="molecule type" value="Genomic_DNA"/>
</dbReference>
<dbReference type="AlphaFoldDB" id="A0A7W5AW56"/>
<dbReference type="Pfam" id="PF13790">
    <property type="entry name" value="SR1P"/>
    <property type="match status" value="1"/>
</dbReference>
<accession>A0A7W5AW56</accession>
<comment type="caution">
    <text evidence="1">The sequence shown here is derived from an EMBL/GenBank/DDBJ whole genome shotgun (WGS) entry which is preliminary data.</text>
</comment>
<evidence type="ECO:0000313" key="2">
    <source>
        <dbReference type="Proteomes" id="UP000570361"/>
    </source>
</evidence>
<dbReference type="Proteomes" id="UP000570361">
    <property type="component" value="Unassembled WGS sequence"/>
</dbReference>
<protein>
    <recommendedName>
        <fullName evidence="3">SR1 protein</fullName>
    </recommendedName>
</protein>
<dbReference type="InterPro" id="IPR025236">
    <property type="entry name" value="SR1P"/>
</dbReference>
<reference evidence="1 2" key="1">
    <citation type="submission" date="2020-08" db="EMBL/GenBank/DDBJ databases">
        <title>Genomic Encyclopedia of Type Strains, Phase III (KMG-III): the genomes of soil and plant-associated and newly described type strains.</title>
        <authorList>
            <person name="Whitman W."/>
        </authorList>
    </citation>
    <scope>NUCLEOTIDE SEQUENCE [LARGE SCALE GENOMIC DNA]</scope>
    <source>
        <strain evidence="1 2">CECT 5862</strain>
    </source>
</reference>
<dbReference type="RefSeq" id="WP_183599043.1">
    <property type="nucleotide sequence ID" value="NZ_JACHXK010000003.1"/>
</dbReference>